<dbReference type="OrthoDB" id="5759241at2"/>
<evidence type="ECO:0000313" key="2">
    <source>
        <dbReference type="Proteomes" id="UP000321822"/>
    </source>
</evidence>
<accession>A0A5C6QQ65</accession>
<organism evidence="1 2">
    <name type="scientific">Colwellia demingiae</name>
    <dbReference type="NCBI Taxonomy" id="89401"/>
    <lineage>
        <taxon>Bacteria</taxon>
        <taxon>Pseudomonadati</taxon>
        <taxon>Pseudomonadota</taxon>
        <taxon>Gammaproteobacteria</taxon>
        <taxon>Alteromonadales</taxon>
        <taxon>Colwelliaceae</taxon>
        <taxon>Colwellia</taxon>
    </lineage>
</organism>
<name>A0A5C6QQ65_9GAMM</name>
<proteinExistence type="predicted"/>
<gene>
    <name evidence="1" type="ORF">ESZ36_05195</name>
</gene>
<dbReference type="Proteomes" id="UP000321822">
    <property type="component" value="Unassembled WGS sequence"/>
</dbReference>
<reference evidence="1 2" key="1">
    <citation type="submission" date="2019-07" db="EMBL/GenBank/DDBJ databases">
        <title>Genomes of sea-ice associated Colwellia species.</title>
        <authorList>
            <person name="Bowman J.P."/>
        </authorList>
    </citation>
    <scope>NUCLEOTIDE SEQUENCE [LARGE SCALE GENOMIC DNA]</scope>
    <source>
        <strain evidence="1 2">ACAM 459</strain>
    </source>
</reference>
<sequence length="518" mass="59886">MIKLIFRLVLFYLLVLSLNSFGAQTDSLVNIELEPKIAKQIATIKLTRLLLPVPKELISNDATLQLIAGIEKIQAKFSIVNAWPKTDKVSSDNYIRLLLIEVEQQTLASKNLTLYWHNHQKNQLTLTNETYLNQVDVTLIFPTQSWLAQALLLHPEYNQDDHDWYIEPQKKYAYYFTNQDLLSKKGYPANKAGQWLYDRPQAIFQLFIMSGEQHWLTEGNRLSSFYQQHIDEEGLFTLKKRFDVKYSMPKGLLYDFLLSGSGEAKNALKKIYQASLAWDENYSSRRGFWTERNQAAALNTAVSYWEVSNDEAALVRINNIIDATVEMTFNPQDDWQLRGCPQHSFKSHEGWGDNSPACSPWMMALLGDALWRYYLLTNDKRAAALIDAFGDFVLNYGLFYGDKRVKNIVIPKYIVAIENSEQEELNQWTDPQHACDVAGLLGKSTYVKEASGRDGFMMKTLFSALLEQCQQSYVRFIKEKNKKQNKPYWSLKPPRRFGWMYSTTSDLPWLNSLLGAQF</sequence>
<comment type="caution">
    <text evidence="1">The sequence shown here is derived from an EMBL/GenBank/DDBJ whole genome shotgun (WGS) entry which is preliminary data.</text>
</comment>
<protein>
    <submittedName>
        <fullName evidence="1">Uncharacterized protein</fullName>
    </submittedName>
</protein>
<dbReference type="RefSeq" id="WP_146784459.1">
    <property type="nucleotide sequence ID" value="NZ_VOLT01000002.1"/>
</dbReference>
<keyword evidence="2" id="KW-1185">Reference proteome</keyword>
<dbReference type="EMBL" id="VOLT01000002">
    <property type="protein sequence ID" value="TWX71029.1"/>
    <property type="molecule type" value="Genomic_DNA"/>
</dbReference>
<evidence type="ECO:0000313" key="1">
    <source>
        <dbReference type="EMBL" id="TWX71029.1"/>
    </source>
</evidence>
<dbReference type="AlphaFoldDB" id="A0A5C6QQ65"/>